<protein>
    <recommendedName>
        <fullName evidence="2">Gfo/Idh/MocA-like oxidoreductase N-terminal domain-containing protein</fullName>
    </recommendedName>
</protein>
<name>A0A381NS80_9ZZZZ</name>
<evidence type="ECO:0000313" key="3">
    <source>
        <dbReference type="EMBL" id="SUZ57476.1"/>
    </source>
</evidence>
<dbReference type="InterPro" id="IPR036291">
    <property type="entry name" value="NAD(P)-bd_dom_sf"/>
</dbReference>
<dbReference type="PANTHER" id="PTHR43818:SF11">
    <property type="entry name" value="BCDNA.GH03377"/>
    <property type="match status" value="1"/>
</dbReference>
<sequence>MYKCAIVGVGPNRSREHADAYKHIKSGKLACASARSADRLQAFGEQFGINSLYKDYREMFAREKPDLVHLNTPPNIRLEVLEAAESAGVSAVIMEKPLAIQGEDYLAIKEFCQGGKVKVAINHQLHFHPRRFELQKIVEDGNLGEMRFITAGCGMNLAFQGTHTLQAIGAFHPKGKPQRVFGQISGAGSETHRVDVCGTFPTMVVGNLEDTPQKHFAPGCAQAIIDFDDGVQALLQSGEIAPKVGREAINTHKYVTVYGSKGHVRWTMWSWEVLVDGKSQGGTHEYWDEDILGQARMTEAMLDWIGDDRAVHPLCFDRAHLDFNIILAIYMSGLQNRMVDLPVEPELNLINKMRAALS</sequence>
<dbReference type="InterPro" id="IPR000683">
    <property type="entry name" value="Gfo/Idh/MocA-like_OxRdtase_N"/>
</dbReference>
<evidence type="ECO:0000256" key="1">
    <source>
        <dbReference type="ARBA" id="ARBA00023002"/>
    </source>
</evidence>
<keyword evidence="1" id="KW-0560">Oxidoreductase</keyword>
<reference evidence="3" key="1">
    <citation type="submission" date="2018-05" db="EMBL/GenBank/DDBJ databases">
        <authorList>
            <person name="Lanie J.A."/>
            <person name="Ng W.-L."/>
            <person name="Kazmierczak K.M."/>
            <person name="Andrzejewski T.M."/>
            <person name="Davidsen T.M."/>
            <person name="Wayne K.J."/>
            <person name="Tettelin H."/>
            <person name="Glass J.I."/>
            <person name="Rusch D."/>
            <person name="Podicherti R."/>
            <person name="Tsui H.-C.T."/>
            <person name="Winkler M.E."/>
        </authorList>
    </citation>
    <scope>NUCLEOTIDE SEQUENCE</scope>
</reference>
<dbReference type="SUPFAM" id="SSF55347">
    <property type="entry name" value="Glyceraldehyde-3-phosphate dehydrogenase-like, C-terminal domain"/>
    <property type="match status" value="1"/>
</dbReference>
<dbReference type="PANTHER" id="PTHR43818">
    <property type="entry name" value="BCDNA.GH03377"/>
    <property type="match status" value="1"/>
</dbReference>
<dbReference type="Gene3D" id="3.30.360.10">
    <property type="entry name" value="Dihydrodipicolinate Reductase, domain 2"/>
    <property type="match status" value="1"/>
</dbReference>
<dbReference type="GO" id="GO:0000166">
    <property type="term" value="F:nucleotide binding"/>
    <property type="evidence" value="ECO:0007669"/>
    <property type="project" value="InterPro"/>
</dbReference>
<proteinExistence type="predicted"/>
<dbReference type="Pfam" id="PF01408">
    <property type="entry name" value="GFO_IDH_MocA"/>
    <property type="match status" value="1"/>
</dbReference>
<dbReference type="InterPro" id="IPR050463">
    <property type="entry name" value="Gfo/Idh/MocA_oxidrdct_glycsds"/>
</dbReference>
<gene>
    <name evidence="3" type="ORF">METZ01_LOCUS10330</name>
</gene>
<organism evidence="3">
    <name type="scientific">marine metagenome</name>
    <dbReference type="NCBI Taxonomy" id="408172"/>
    <lineage>
        <taxon>unclassified sequences</taxon>
        <taxon>metagenomes</taxon>
        <taxon>ecological metagenomes</taxon>
    </lineage>
</organism>
<dbReference type="EMBL" id="UINC01000559">
    <property type="protein sequence ID" value="SUZ57476.1"/>
    <property type="molecule type" value="Genomic_DNA"/>
</dbReference>
<dbReference type="Gene3D" id="3.40.50.720">
    <property type="entry name" value="NAD(P)-binding Rossmann-like Domain"/>
    <property type="match status" value="1"/>
</dbReference>
<evidence type="ECO:0000259" key="2">
    <source>
        <dbReference type="Pfam" id="PF01408"/>
    </source>
</evidence>
<accession>A0A381NS80</accession>
<dbReference type="SUPFAM" id="SSF51735">
    <property type="entry name" value="NAD(P)-binding Rossmann-fold domains"/>
    <property type="match status" value="1"/>
</dbReference>
<feature type="domain" description="Gfo/Idh/MocA-like oxidoreductase N-terminal" evidence="2">
    <location>
        <begin position="3"/>
        <end position="123"/>
    </location>
</feature>
<dbReference type="GO" id="GO:0016491">
    <property type="term" value="F:oxidoreductase activity"/>
    <property type="evidence" value="ECO:0007669"/>
    <property type="project" value="UniProtKB-KW"/>
</dbReference>
<dbReference type="AlphaFoldDB" id="A0A381NS80"/>